<comment type="subcellular location">
    <subcellularLocation>
        <location evidence="5">Cytoplasm</location>
    </subcellularLocation>
</comment>
<accession>A0A931LXR6</accession>
<feature type="site" description="Lowers pKa of active site Cys" evidence="5 9">
    <location>
        <position position="138"/>
    </location>
</feature>
<dbReference type="NCBIfam" id="NF010925">
    <property type="entry name" value="PRK14345.1"/>
    <property type="match status" value="1"/>
</dbReference>
<dbReference type="GO" id="GO:0009249">
    <property type="term" value="P:protein lipoylation"/>
    <property type="evidence" value="ECO:0007669"/>
    <property type="project" value="InterPro"/>
</dbReference>
<evidence type="ECO:0000259" key="10">
    <source>
        <dbReference type="PROSITE" id="PS51733"/>
    </source>
</evidence>
<feature type="binding site" evidence="5 8">
    <location>
        <begin position="74"/>
        <end position="81"/>
    </location>
    <ligand>
        <name>substrate</name>
    </ligand>
</feature>
<dbReference type="CDD" id="cd16444">
    <property type="entry name" value="LipB"/>
    <property type="match status" value="1"/>
</dbReference>
<dbReference type="SUPFAM" id="SSF55681">
    <property type="entry name" value="Class II aaRS and biotin synthetases"/>
    <property type="match status" value="1"/>
</dbReference>
<evidence type="ECO:0000313" key="11">
    <source>
        <dbReference type="EMBL" id="MBI1756775.1"/>
    </source>
</evidence>
<dbReference type="Pfam" id="PF21948">
    <property type="entry name" value="LplA-B_cat"/>
    <property type="match status" value="1"/>
</dbReference>
<dbReference type="AlphaFoldDB" id="A0A931LXR6"/>
<feature type="domain" description="BPL/LPL catalytic" evidence="10">
    <location>
        <begin position="29"/>
        <end position="211"/>
    </location>
</feature>
<keyword evidence="2 5" id="KW-0808">Transferase</keyword>
<reference evidence="11" key="1">
    <citation type="submission" date="2020-07" db="EMBL/GenBank/DDBJ databases">
        <title>Huge and variable diversity of episymbiotic CPR bacteria and DPANN archaea in groundwater ecosystems.</title>
        <authorList>
            <person name="He C.Y."/>
            <person name="Keren R."/>
            <person name="Whittaker M."/>
            <person name="Farag I.F."/>
            <person name="Doudna J."/>
            <person name="Cate J.H.D."/>
            <person name="Banfield J.F."/>
        </authorList>
    </citation>
    <scope>NUCLEOTIDE SEQUENCE</scope>
    <source>
        <strain evidence="11">NC_groundwater_17_Pr7_B-0.1um_64_12</strain>
    </source>
</reference>
<evidence type="ECO:0000256" key="3">
    <source>
        <dbReference type="ARBA" id="ARBA00023315"/>
    </source>
</evidence>
<comment type="miscellaneous">
    <text evidence="5">In the reaction, the free carboxyl group of octanoic acid is attached via an amide linkage to the epsilon-amino group of a specific lysine residue of lipoyl domains of lipoate-dependent enzymes.</text>
</comment>
<evidence type="ECO:0000256" key="5">
    <source>
        <dbReference type="HAMAP-Rule" id="MF_00013"/>
    </source>
</evidence>
<evidence type="ECO:0000256" key="1">
    <source>
        <dbReference type="ARBA" id="ARBA00004821"/>
    </source>
</evidence>
<dbReference type="PANTHER" id="PTHR10993">
    <property type="entry name" value="OCTANOYLTRANSFERASE"/>
    <property type="match status" value="1"/>
</dbReference>
<dbReference type="PIRSF" id="PIRSF016262">
    <property type="entry name" value="LPLase"/>
    <property type="match status" value="1"/>
</dbReference>
<organism evidence="11 12">
    <name type="scientific">Fimbriimonas ginsengisoli</name>
    <dbReference type="NCBI Taxonomy" id="1005039"/>
    <lineage>
        <taxon>Bacteria</taxon>
        <taxon>Bacillati</taxon>
        <taxon>Armatimonadota</taxon>
        <taxon>Fimbriimonadia</taxon>
        <taxon>Fimbriimonadales</taxon>
        <taxon>Fimbriimonadaceae</taxon>
        <taxon>Fimbriimonas</taxon>
    </lineage>
</organism>
<dbReference type="EC" id="2.3.1.181" evidence="5 6"/>
<dbReference type="HAMAP" id="MF_00013">
    <property type="entry name" value="LipB"/>
    <property type="match status" value="1"/>
</dbReference>
<evidence type="ECO:0000256" key="9">
    <source>
        <dbReference type="PIRSR" id="PIRSR016262-3"/>
    </source>
</evidence>
<gene>
    <name evidence="5 11" type="primary">lipB</name>
    <name evidence="11" type="ORF">HYR64_06675</name>
</gene>
<comment type="pathway">
    <text evidence="1 5 6">Protein modification; protein lipoylation via endogenous pathway; protein N(6)-(lipoyl)lysine from octanoyl-[acyl-carrier-protein]: step 1/2.</text>
</comment>
<comment type="caution">
    <text evidence="11">The sequence shown here is derived from an EMBL/GenBank/DDBJ whole genome shotgun (WGS) entry which is preliminary data.</text>
</comment>
<feature type="binding site" evidence="5 8">
    <location>
        <begin position="141"/>
        <end position="143"/>
    </location>
    <ligand>
        <name>substrate</name>
    </ligand>
</feature>
<evidence type="ECO:0000313" key="12">
    <source>
        <dbReference type="Proteomes" id="UP000727962"/>
    </source>
</evidence>
<name>A0A931LXR6_FIMGI</name>
<sequence length="228" mass="24830">MKYGLADLGTLAYGPCAELQAEVLEQVASGSPGVLIFVEHPAVLTLGAGFHADNLLFTPADYAKKGIEVVRTDRGGDVTFHGPRQLVVYPIFDVARHGKDLHRWMRDLEQTIILAAAEFGVEARRFSPHTGVWVGERKLAAIGVKIRRWVSMHGVALNCDNDLSPFQLIVPCGIKGYGVTSLSCEVGRTVTMEDAKPTVRRAFEEVFGVEFEPVSLAATPREMPRAAG</sequence>
<evidence type="ECO:0000256" key="8">
    <source>
        <dbReference type="PIRSR" id="PIRSR016262-2"/>
    </source>
</evidence>
<dbReference type="InterPro" id="IPR004143">
    <property type="entry name" value="BPL_LPL_catalytic"/>
</dbReference>
<comment type="catalytic activity">
    <reaction evidence="5 6">
        <text>octanoyl-[ACP] + L-lysyl-[protein] = N(6)-octanoyl-L-lysyl-[protein] + holo-[ACP] + H(+)</text>
        <dbReference type="Rhea" id="RHEA:17665"/>
        <dbReference type="Rhea" id="RHEA-COMP:9636"/>
        <dbReference type="Rhea" id="RHEA-COMP:9685"/>
        <dbReference type="Rhea" id="RHEA-COMP:9752"/>
        <dbReference type="Rhea" id="RHEA-COMP:9928"/>
        <dbReference type="ChEBI" id="CHEBI:15378"/>
        <dbReference type="ChEBI" id="CHEBI:29969"/>
        <dbReference type="ChEBI" id="CHEBI:64479"/>
        <dbReference type="ChEBI" id="CHEBI:78463"/>
        <dbReference type="ChEBI" id="CHEBI:78809"/>
        <dbReference type="EC" id="2.3.1.181"/>
    </reaction>
</comment>
<evidence type="ECO:0000256" key="6">
    <source>
        <dbReference type="PIRNR" id="PIRNR016262"/>
    </source>
</evidence>
<dbReference type="Proteomes" id="UP000727962">
    <property type="component" value="Unassembled WGS sequence"/>
</dbReference>
<evidence type="ECO:0000256" key="7">
    <source>
        <dbReference type="PIRSR" id="PIRSR016262-1"/>
    </source>
</evidence>
<evidence type="ECO:0000256" key="4">
    <source>
        <dbReference type="ARBA" id="ARBA00024732"/>
    </source>
</evidence>
<comment type="function">
    <text evidence="4 5 6">Catalyzes the transfer of endogenously produced octanoic acid from octanoyl-acyl-carrier-protein onto the lipoyl domains of lipoate-dependent enzymes. Lipoyl-ACP can also act as a substrate although octanoyl-ACP is likely to be the physiological substrate.</text>
</comment>
<proteinExistence type="inferred from homology"/>
<dbReference type="EMBL" id="JACOSL010000039">
    <property type="protein sequence ID" value="MBI1756775.1"/>
    <property type="molecule type" value="Genomic_DNA"/>
</dbReference>
<dbReference type="PROSITE" id="PS51733">
    <property type="entry name" value="BPL_LPL_CATALYTIC"/>
    <property type="match status" value="1"/>
</dbReference>
<protein>
    <recommendedName>
        <fullName evidence="5 6">Octanoyltransferase</fullName>
        <ecNumber evidence="5 6">2.3.1.181</ecNumber>
    </recommendedName>
    <alternativeName>
        <fullName evidence="5">Lipoate-protein ligase B</fullName>
    </alternativeName>
    <alternativeName>
        <fullName evidence="5">Lipoyl/octanoyl transferase</fullName>
    </alternativeName>
    <alternativeName>
        <fullName evidence="5">Octanoyl-[acyl-carrier-protein]-protein N-octanoyltransferase</fullName>
    </alternativeName>
</protein>
<dbReference type="GO" id="GO:0005737">
    <property type="term" value="C:cytoplasm"/>
    <property type="evidence" value="ECO:0007669"/>
    <property type="project" value="UniProtKB-SubCell"/>
</dbReference>
<comment type="similarity">
    <text evidence="5 6">Belongs to the LipB family.</text>
</comment>
<feature type="binding site" evidence="5 8">
    <location>
        <begin position="154"/>
        <end position="156"/>
    </location>
    <ligand>
        <name>substrate</name>
    </ligand>
</feature>
<evidence type="ECO:0000256" key="2">
    <source>
        <dbReference type="ARBA" id="ARBA00022679"/>
    </source>
</evidence>
<dbReference type="NCBIfam" id="TIGR00214">
    <property type="entry name" value="lipB"/>
    <property type="match status" value="1"/>
</dbReference>
<dbReference type="Gene3D" id="3.30.930.10">
    <property type="entry name" value="Bira Bifunctional Protein, Domain 2"/>
    <property type="match status" value="1"/>
</dbReference>
<dbReference type="InterPro" id="IPR045864">
    <property type="entry name" value="aa-tRNA-synth_II/BPL/LPL"/>
</dbReference>
<dbReference type="PANTHER" id="PTHR10993:SF7">
    <property type="entry name" value="LIPOYLTRANSFERASE 2, MITOCHONDRIAL-RELATED"/>
    <property type="match status" value="1"/>
</dbReference>
<keyword evidence="5" id="KW-0963">Cytoplasm</keyword>
<keyword evidence="3 5" id="KW-0012">Acyltransferase</keyword>
<dbReference type="InterPro" id="IPR000544">
    <property type="entry name" value="Octanoyltransferase"/>
</dbReference>
<dbReference type="GO" id="GO:0033819">
    <property type="term" value="F:lipoyl(octanoyl) transferase activity"/>
    <property type="evidence" value="ECO:0007669"/>
    <property type="project" value="UniProtKB-EC"/>
</dbReference>
<feature type="active site" description="Acyl-thioester intermediate" evidence="5 7">
    <location>
        <position position="172"/>
    </location>
</feature>